<gene>
    <name evidence="5" type="ORF">SAMN05444359_113126</name>
</gene>
<evidence type="ECO:0000256" key="2">
    <source>
        <dbReference type="ARBA" id="ARBA00023004"/>
    </source>
</evidence>
<dbReference type="EMBL" id="FOFB01000013">
    <property type="protein sequence ID" value="SEQ66414.1"/>
    <property type="molecule type" value="Genomic_DNA"/>
</dbReference>
<dbReference type="RefSeq" id="WP_090169192.1">
    <property type="nucleotide sequence ID" value="NZ_FOFB01000013.1"/>
</dbReference>
<evidence type="ECO:0000259" key="4">
    <source>
        <dbReference type="PROSITE" id="PS51918"/>
    </source>
</evidence>
<dbReference type="InterPro" id="IPR007197">
    <property type="entry name" value="rSAM"/>
</dbReference>
<organism evidence="5 6">
    <name type="scientific">Neolewinella agarilytica</name>
    <dbReference type="NCBI Taxonomy" id="478744"/>
    <lineage>
        <taxon>Bacteria</taxon>
        <taxon>Pseudomonadati</taxon>
        <taxon>Bacteroidota</taxon>
        <taxon>Saprospiria</taxon>
        <taxon>Saprospirales</taxon>
        <taxon>Lewinellaceae</taxon>
        <taxon>Neolewinella</taxon>
    </lineage>
</organism>
<keyword evidence="2" id="KW-0408">Iron</keyword>
<dbReference type="InterPro" id="IPR006638">
    <property type="entry name" value="Elp3/MiaA/NifB-like_rSAM"/>
</dbReference>
<dbReference type="PANTHER" id="PTHR43432">
    <property type="entry name" value="SLR0285 PROTEIN"/>
    <property type="match status" value="1"/>
</dbReference>
<keyword evidence="5" id="KW-0456">Lyase</keyword>
<dbReference type="AlphaFoldDB" id="A0A1H9HVP5"/>
<evidence type="ECO:0000313" key="6">
    <source>
        <dbReference type="Proteomes" id="UP000199021"/>
    </source>
</evidence>
<dbReference type="GO" id="GO:0016829">
    <property type="term" value="F:lyase activity"/>
    <property type="evidence" value="ECO:0007669"/>
    <property type="project" value="UniProtKB-KW"/>
</dbReference>
<evidence type="ECO:0000313" key="5">
    <source>
        <dbReference type="EMBL" id="SEQ66414.1"/>
    </source>
</evidence>
<proteinExistence type="predicted"/>
<sequence>MQNPSTYRAGRGAQINTVNPYHNLRYDELPDPEDELRTEFIPTHPKTILNKITSPDLGNGYGLNPYQGCEHGCVYCFARTTHTYWGYSAGIDFEQKILYKDEAPRLLREALLKKSYQPMPIMLSGNTDCYQPAERKMKLTRQCLEVLQDLRHPVGLITKNSLIVRDIDILEEMAQDDLVHACLSITTLDEDVRRVLEPRTASIAQRFRAVEELALAGIPVTVNIAPIIPGLTEHEILGIAERARNAGARRIGYSIVRLNDQIGEIFTNWVHQALPDRAERILNRIKDCRGGTLEEKRFGHRHRGEGQIAEMIWQQYKLAERMYFPNGKAEWPAYDFSAFELCRKPQLRLF</sequence>
<dbReference type="Gene3D" id="3.80.30.30">
    <property type="match status" value="1"/>
</dbReference>
<dbReference type="GO" id="GO:0046872">
    <property type="term" value="F:metal ion binding"/>
    <property type="evidence" value="ECO:0007669"/>
    <property type="project" value="UniProtKB-KW"/>
</dbReference>
<dbReference type="SFLD" id="SFLDS00029">
    <property type="entry name" value="Radical_SAM"/>
    <property type="match status" value="1"/>
</dbReference>
<dbReference type="PROSITE" id="PS51918">
    <property type="entry name" value="RADICAL_SAM"/>
    <property type="match status" value="1"/>
</dbReference>
<dbReference type="STRING" id="478744.SAMN05444359_113126"/>
<keyword evidence="3" id="KW-0411">Iron-sulfur</keyword>
<dbReference type="InParanoid" id="A0A1H9HVP5"/>
<accession>A0A1H9HVP5</accession>
<keyword evidence="1" id="KW-0479">Metal-binding</keyword>
<dbReference type="SMART" id="SM00729">
    <property type="entry name" value="Elp3"/>
    <property type="match status" value="1"/>
</dbReference>
<dbReference type="InterPro" id="IPR040086">
    <property type="entry name" value="MJ0683-like"/>
</dbReference>
<protein>
    <submittedName>
        <fullName evidence="5">DNA repair photolyase</fullName>
    </submittedName>
</protein>
<keyword evidence="6" id="KW-1185">Reference proteome</keyword>
<dbReference type="SFLD" id="SFLDG01084">
    <property type="entry name" value="Uncharacterised_Radical_SAM_Su"/>
    <property type="match status" value="1"/>
</dbReference>
<evidence type="ECO:0000256" key="3">
    <source>
        <dbReference type="ARBA" id="ARBA00023014"/>
    </source>
</evidence>
<feature type="domain" description="Radical SAM core" evidence="4">
    <location>
        <begin position="55"/>
        <end position="303"/>
    </location>
</feature>
<reference evidence="6" key="1">
    <citation type="submission" date="2016-10" db="EMBL/GenBank/DDBJ databases">
        <authorList>
            <person name="Varghese N."/>
            <person name="Submissions S."/>
        </authorList>
    </citation>
    <scope>NUCLEOTIDE SEQUENCE [LARGE SCALE GENOMIC DNA]</scope>
    <source>
        <strain evidence="6">DSM 24740</strain>
    </source>
</reference>
<dbReference type="OrthoDB" id="9785699at2"/>
<dbReference type="Proteomes" id="UP000199021">
    <property type="component" value="Unassembled WGS sequence"/>
</dbReference>
<dbReference type="SUPFAM" id="SSF102114">
    <property type="entry name" value="Radical SAM enzymes"/>
    <property type="match status" value="1"/>
</dbReference>
<dbReference type="NCBIfam" id="NF033668">
    <property type="entry name" value="rSAM_PA0069"/>
    <property type="match status" value="1"/>
</dbReference>
<dbReference type="Pfam" id="PF04055">
    <property type="entry name" value="Radical_SAM"/>
    <property type="match status" value="1"/>
</dbReference>
<dbReference type="PANTHER" id="PTHR43432:SF3">
    <property type="entry name" value="SLR0285 PROTEIN"/>
    <property type="match status" value="1"/>
</dbReference>
<dbReference type="CDD" id="cd01335">
    <property type="entry name" value="Radical_SAM"/>
    <property type="match status" value="1"/>
</dbReference>
<dbReference type="InterPro" id="IPR058240">
    <property type="entry name" value="rSAM_sf"/>
</dbReference>
<name>A0A1H9HVP5_9BACT</name>
<dbReference type="GO" id="GO:0051536">
    <property type="term" value="F:iron-sulfur cluster binding"/>
    <property type="evidence" value="ECO:0007669"/>
    <property type="project" value="UniProtKB-KW"/>
</dbReference>
<evidence type="ECO:0000256" key="1">
    <source>
        <dbReference type="ARBA" id="ARBA00022723"/>
    </source>
</evidence>